<dbReference type="Proteomes" id="UP001494902">
    <property type="component" value="Unassembled WGS sequence"/>
</dbReference>
<proteinExistence type="predicted"/>
<accession>A0ABV1KIU8</accession>
<sequence length="163" mass="18229">MADEPTTEAACLVPARPRQVWPLVTDLDLLAAVSTEMQRAEWVGAPGPGARIRAEHHHPQRGDWSTESVVTGWEPERVFEWTVEPEQEGGPAAVWRFELVPDGDGTRLRQWARLGPGPSGITEAVALWPDKEERIVAGRLEEWRAAMERNLAAVRQRCTPPQQ</sequence>
<comment type="caution">
    <text evidence="1">The sequence shown here is derived from an EMBL/GenBank/DDBJ whole genome shotgun (WGS) entry which is preliminary data.</text>
</comment>
<dbReference type="Gene3D" id="3.30.530.20">
    <property type="match status" value="1"/>
</dbReference>
<dbReference type="EMBL" id="JBEDNQ010000014">
    <property type="protein sequence ID" value="MEQ3554384.1"/>
    <property type="molecule type" value="Genomic_DNA"/>
</dbReference>
<dbReference type="InterPro" id="IPR019587">
    <property type="entry name" value="Polyketide_cyclase/dehydratase"/>
</dbReference>
<organism evidence="1 2">
    <name type="scientific">Pseudonocardia nematodicida</name>
    <dbReference type="NCBI Taxonomy" id="1206997"/>
    <lineage>
        <taxon>Bacteria</taxon>
        <taxon>Bacillati</taxon>
        <taxon>Actinomycetota</taxon>
        <taxon>Actinomycetes</taxon>
        <taxon>Pseudonocardiales</taxon>
        <taxon>Pseudonocardiaceae</taxon>
        <taxon>Pseudonocardia</taxon>
    </lineage>
</organism>
<name>A0ABV1KIU8_9PSEU</name>
<keyword evidence="2" id="KW-1185">Reference proteome</keyword>
<gene>
    <name evidence="1" type="ORF">WIS52_28290</name>
</gene>
<dbReference type="SUPFAM" id="SSF55961">
    <property type="entry name" value="Bet v1-like"/>
    <property type="match status" value="1"/>
</dbReference>
<reference evidence="1 2" key="1">
    <citation type="submission" date="2024-03" db="EMBL/GenBank/DDBJ databases">
        <title>Draft genome sequence of Pseudonocardia nematodicida JCM 31783.</title>
        <authorList>
            <person name="Butdee W."/>
            <person name="Duangmal K."/>
        </authorList>
    </citation>
    <scope>NUCLEOTIDE SEQUENCE [LARGE SCALE GENOMIC DNA]</scope>
    <source>
        <strain evidence="1 2">JCM 31783</strain>
    </source>
</reference>
<evidence type="ECO:0000313" key="1">
    <source>
        <dbReference type="EMBL" id="MEQ3554384.1"/>
    </source>
</evidence>
<dbReference type="RefSeq" id="WP_349301452.1">
    <property type="nucleotide sequence ID" value="NZ_JBEDNQ010000014.1"/>
</dbReference>
<protein>
    <submittedName>
        <fullName evidence="1">SRPBCC family protein</fullName>
    </submittedName>
</protein>
<evidence type="ECO:0000313" key="2">
    <source>
        <dbReference type="Proteomes" id="UP001494902"/>
    </source>
</evidence>
<dbReference type="InterPro" id="IPR023393">
    <property type="entry name" value="START-like_dom_sf"/>
</dbReference>
<dbReference type="CDD" id="cd07812">
    <property type="entry name" value="SRPBCC"/>
    <property type="match status" value="1"/>
</dbReference>
<dbReference type="Pfam" id="PF10604">
    <property type="entry name" value="Polyketide_cyc2"/>
    <property type="match status" value="1"/>
</dbReference>